<evidence type="ECO:0000313" key="2">
    <source>
        <dbReference type="Proteomes" id="UP000631114"/>
    </source>
</evidence>
<evidence type="ECO:0000313" key="1">
    <source>
        <dbReference type="EMBL" id="KAF9622686.1"/>
    </source>
</evidence>
<protein>
    <submittedName>
        <fullName evidence="1">Uncharacterized protein</fullName>
    </submittedName>
</protein>
<dbReference type="AlphaFoldDB" id="A0A835IS43"/>
<accession>A0A835IS43</accession>
<name>A0A835IS43_9MAGN</name>
<sequence>MAALFANSVGVLNPLTSLAPQTEKNFPNDEIIEMYLKHKRGTFIVRRNRGGCDFYSNSPLSFFEVVQHEGCDWLFALIGGIGTNYKHSLCNLGGIRRHHKKNTVSYTKLMPYSMVVMNSDGAAKLGIEERYTAEILSIVPTMRPLTTTIFAFREIYWDVQNYSLTGDAAGRQLQIGNDLLKAPSVTNEFGETKVSEEDYD</sequence>
<keyword evidence="2" id="KW-1185">Reference proteome</keyword>
<gene>
    <name evidence="1" type="ORF">IFM89_032607</name>
</gene>
<comment type="caution">
    <text evidence="1">The sequence shown here is derived from an EMBL/GenBank/DDBJ whole genome shotgun (WGS) entry which is preliminary data.</text>
</comment>
<proteinExistence type="predicted"/>
<organism evidence="1 2">
    <name type="scientific">Coptis chinensis</name>
    <dbReference type="NCBI Taxonomy" id="261450"/>
    <lineage>
        <taxon>Eukaryota</taxon>
        <taxon>Viridiplantae</taxon>
        <taxon>Streptophyta</taxon>
        <taxon>Embryophyta</taxon>
        <taxon>Tracheophyta</taxon>
        <taxon>Spermatophyta</taxon>
        <taxon>Magnoliopsida</taxon>
        <taxon>Ranunculales</taxon>
        <taxon>Ranunculaceae</taxon>
        <taxon>Coptidoideae</taxon>
        <taxon>Coptis</taxon>
    </lineage>
</organism>
<dbReference type="Proteomes" id="UP000631114">
    <property type="component" value="Unassembled WGS sequence"/>
</dbReference>
<reference evidence="1 2" key="1">
    <citation type="submission" date="2020-10" db="EMBL/GenBank/DDBJ databases">
        <title>The Coptis chinensis genome and diversification of protoberbering-type alkaloids.</title>
        <authorList>
            <person name="Wang B."/>
            <person name="Shu S."/>
            <person name="Song C."/>
            <person name="Liu Y."/>
        </authorList>
    </citation>
    <scope>NUCLEOTIDE SEQUENCE [LARGE SCALE GENOMIC DNA]</scope>
    <source>
        <strain evidence="1">HL-2020</strain>
        <tissue evidence="1">Leaf</tissue>
    </source>
</reference>
<dbReference type="EMBL" id="JADFTS010000002">
    <property type="protein sequence ID" value="KAF9622686.1"/>
    <property type="molecule type" value="Genomic_DNA"/>
</dbReference>